<name>A0A1G7Y9R6_9SPHI</name>
<keyword evidence="2" id="KW-1185">Reference proteome</keyword>
<evidence type="ECO:0000313" key="2">
    <source>
        <dbReference type="Proteomes" id="UP000199643"/>
    </source>
</evidence>
<dbReference type="AlphaFoldDB" id="A0A1G7Y9R6"/>
<reference evidence="2" key="1">
    <citation type="submission" date="2016-10" db="EMBL/GenBank/DDBJ databases">
        <authorList>
            <person name="Varghese N."/>
            <person name="Submissions S."/>
        </authorList>
    </citation>
    <scope>NUCLEOTIDE SEQUENCE [LARGE SCALE GENOMIC DNA]</scope>
    <source>
        <strain evidence="2">DSM 17933</strain>
    </source>
</reference>
<evidence type="ECO:0000313" key="1">
    <source>
        <dbReference type="EMBL" id="SDG93127.1"/>
    </source>
</evidence>
<dbReference type="Proteomes" id="UP000199643">
    <property type="component" value="Unassembled WGS sequence"/>
</dbReference>
<dbReference type="EMBL" id="FNCH01000013">
    <property type="protein sequence ID" value="SDG93127.1"/>
    <property type="molecule type" value="Genomic_DNA"/>
</dbReference>
<proteinExistence type="predicted"/>
<sequence length="195" mass="21586">MHRREALKNVAFLLGGAISASTMGVLFESFTLPENEKNFVNYSLEDEKIFAEFADIIVPTTKSSAGAKAAGLGKFIPMMMKDCYPATMQTSFAKGFKDLQAKSMKDFGKSYLTLTPADRKKLMIDLRAIALAQKDGQSEENKDLAYFFITARDLTLLGYYSSEIGCTKAREYVLIPGRYDGNAPLKPGQRSWATS</sequence>
<dbReference type="OrthoDB" id="6385145at2"/>
<gene>
    <name evidence="1" type="ORF">SAMN05421827_11343</name>
</gene>
<accession>A0A1G7Y9R6</accession>
<organism evidence="1 2">
    <name type="scientific">Pedobacter terrae</name>
    <dbReference type="NCBI Taxonomy" id="405671"/>
    <lineage>
        <taxon>Bacteria</taxon>
        <taxon>Pseudomonadati</taxon>
        <taxon>Bacteroidota</taxon>
        <taxon>Sphingobacteriia</taxon>
        <taxon>Sphingobacteriales</taxon>
        <taxon>Sphingobacteriaceae</taxon>
        <taxon>Pedobacter</taxon>
    </lineage>
</organism>
<protein>
    <submittedName>
        <fullName evidence="1">Gluconate 2-dehydrogenase subunit 3</fullName>
    </submittedName>
</protein>
<dbReference type="RefSeq" id="WP_090501727.1">
    <property type="nucleotide sequence ID" value="NZ_FNCH01000013.1"/>
</dbReference>
<dbReference type="InterPro" id="IPR027056">
    <property type="entry name" value="Gluconate_2DH_su3"/>
</dbReference>
<dbReference type="Pfam" id="PF13618">
    <property type="entry name" value="Gluconate_2-dh3"/>
    <property type="match status" value="1"/>
</dbReference>
<dbReference type="STRING" id="405671.SAMN05421827_11343"/>